<dbReference type="CDD" id="cd06261">
    <property type="entry name" value="TM_PBP2"/>
    <property type="match status" value="1"/>
</dbReference>
<feature type="transmembrane region" description="Helical" evidence="7">
    <location>
        <begin position="137"/>
        <end position="158"/>
    </location>
</feature>
<dbReference type="Proteomes" id="UP000198983">
    <property type="component" value="Chromosome I"/>
</dbReference>
<dbReference type="Pfam" id="PF00528">
    <property type="entry name" value="BPD_transp_1"/>
    <property type="match status" value="1"/>
</dbReference>
<feature type="domain" description="ABC transmembrane type-1" evidence="8">
    <location>
        <begin position="73"/>
        <end position="263"/>
    </location>
</feature>
<organism evidence="9 10">
    <name type="scientific">Actinopolymorpha singaporensis</name>
    <dbReference type="NCBI Taxonomy" id="117157"/>
    <lineage>
        <taxon>Bacteria</taxon>
        <taxon>Bacillati</taxon>
        <taxon>Actinomycetota</taxon>
        <taxon>Actinomycetes</taxon>
        <taxon>Propionibacteriales</taxon>
        <taxon>Actinopolymorphaceae</taxon>
        <taxon>Actinopolymorpha</taxon>
    </lineage>
</organism>
<evidence type="ECO:0000256" key="2">
    <source>
        <dbReference type="ARBA" id="ARBA00022448"/>
    </source>
</evidence>
<name>A0A1H1NCA4_9ACTN</name>
<evidence type="ECO:0000256" key="1">
    <source>
        <dbReference type="ARBA" id="ARBA00004651"/>
    </source>
</evidence>
<evidence type="ECO:0000313" key="10">
    <source>
        <dbReference type="Proteomes" id="UP000198983"/>
    </source>
</evidence>
<keyword evidence="4 7" id="KW-0812">Transmembrane</keyword>
<evidence type="ECO:0000259" key="8">
    <source>
        <dbReference type="PROSITE" id="PS50928"/>
    </source>
</evidence>
<dbReference type="PANTHER" id="PTHR43744:SF12">
    <property type="entry name" value="ABC TRANSPORTER PERMEASE PROTEIN MG189-RELATED"/>
    <property type="match status" value="1"/>
</dbReference>
<feature type="transmembrane region" description="Helical" evidence="7">
    <location>
        <begin position="242"/>
        <end position="262"/>
    </location>
</feature>
<dbReference type="OrthoDB" id="61122at2"/>
<comment type="subcellular location">
    <subcellularLocation>
        <location evidence="1 7">Cell membrane</location>
        <topology evidence="1 7">Multi-pass membrane protein</topology>
    </subcellularLocation>
</comment>
<keyword evidence="3" id="KW-1003">Cell membrane</keyword>
<evidence type="ECO:0000256" key="3">
    <source>
        <dbReference type="ARBA" id="ARBA00022475"/>
    </source>
</evidence>
<sequence>MNAVAARRVWSVVTHVLLLLGVAVSIFPFYWMFVMASRTTQDIFKFPPELLPGTHLLENFGKVFDSVNLLGSTANTIFVAVVTTVLVLFFDSIAAFAFAKFEFPAKNVLFVVLLVTFMIPSQLSTVPSFVIMANFGWVGSFQALIVPGAVNAFGIFLLRQYAQGAVSSELLDAARIDGCNFWRQYWHVAVPLLRPALAFLGIFTFINAWNDYFWPLVVLIDPGRQTLQVALSQLNGLYNTDYSMVMAGTLLAVIPLIIVFFLGARQFLADLAAGAVKQ</sequence>
<evidence type="ECO:0000256" key="4">
    <source>
        <dbReference type="ARBA" id="ARBA00022692"/>
    </source>
</evidence>
<keyword evidence="6 7" id="KW-0472">Membrane</keyword>
<dbReference type="SUPFAM" id="SSF161098">
    <property type="entry name" value="MetI-like"/>
    <property type="match status" value="1"/>
</dbReference>
<accession>A0A1H1NCA4</accession>
<feature type="transmembrane region" description="Helical" evidence="7">
    <location>
        <begin position="185"/>
        <end position="209"/>
    </location>
</feature>
<evidence type="ECO:0000313" key="9">
    <source>
        <dbReference type="EMBL" id="SDR96596.1"/>
    </source>
</evidence>
<feature type="transmembrane region" description="Helical" evidence="7">
    <location>
        <begin position="77"/>
        <end position="99"/>
    </location>
</feature>
<feature type="transmembrane region" description="Helical" evidence="7">
    <location>
        <begin position="108"/>
        <end position="131"/>
    </location>
</feature>
<dbReference type="GO" id="GO:0055085">
    <property type="term" value="P:transmembrane transport"/>
    <property type="evidence" value="ECO:0007669"/>
    <property type="project" value="InterPro"/>
</dbReference>
<protein>
    <submittedName>
        <fullName evidence="9">Cellobiose transport system permease protein</fullName>
    </submittedName>
</protein>
<dbReference type="EMBL" id="LT629732">
    <property type="protein sequence ID" value="SDR96596.1"/>
    <property type="molecule type" value="Genomic_DNA"/>
</dbReference>
<evidence type="ECO:0000256" key="5">
    <source>
        <dbReference type="ARBA" id="ARBA00022989"/>
    </source>
</evidence>
<dbReference type="RefSeq" id="WP_092651286.1">
    <property type="nucleotide sequence ID" value="NZ_LT629732.1"/>
</dbReference>
<dbReference type="AlphaFoldDB" id="A0A1H1NCA4"/>
<keyword evidence="5 7" id="KW-1133">Transmembrane helix</keyword>
<evidence type="ECO:0000256" key="7">
    <source>
        <dbReference type="RuleBase" id="RU363032"/>
    </source>
</evidence>
<dbReference type="PROSITE" id="PS50928">
    <property type="entry name" value="ABC_TM1"/>
    <property type="match status" value="1"/>
</dbReference>
<keyword evidence="10" id="KW-1185">Reference proteome</keyword>
<dbReference type="PANTHER" id="PTHR43744">
    <property type="entry name" value="ABC TRANSPORTER PERMEASE PROTEIN MG189-RELATED-RELATED"/>
    <property type="match status" value="1"/>
</dbReference>
<reference evidence="9 10" key="1">
    <citation type="submission" date="2016-10" db="EMBL/GenBank/DDBJ databases">
        <authorList>
            <person name="de Groot N.N."/>
        </authorList>
    </citation>
    <scope>NUCLEOTIDE SEQUENCE [LARGE SCALE GENOMIC DNA]</scope>
    <source>
        <strain evidence="9 10">DSM 22024</strain>
    </source>
</reference>
<gene>
    <name evidence="9" type="ORF">SAMN04489717_1184</name>
</gene>
<dbReference type="InterPro" id="IPR000515">
    <property type="entry name" value="MetI-like"/>
</dbReference>
<keyword evidence="2 7" id="KW-0813">Transport</keyword>
<feature type="transmembrane region" description="Helical" evidence="7">
    <location>
        <begin position="12"/>
        <end position="33"/>
    </location>
</feature>
<comment type="similarity">
    <text evidence="7">Belongs to the binding-protein-dependent transport system permease family.</text>
</comment>
<dbReference type="STRING" id="117157.SAMN04489717_1184"/>
<dbReference type="GO" id="GO:0005886">
    <property type="term" value="C:plasma membrane"/>
    <property type="evidence" value="ECO:0007669"/>
    <property type="project" value="UniProtKB-SubCell"/>
</dbReference>
<dbReference type="Gene3D" id="1.10.3720.10">
    <property type="entry name" value="MetI-like"/>
    <property type="match status" value="1"/>
</dbReference>
<proteinExistence type="inferred from homology"/>
<dbReference type="InterPro" id="IPR035906">
    <property type="entry name" value="MetI-like_sf"/>
</dbReference>
<evidence type="ECO:0000256" key="6">
    <source>
        <dbReference type="ARBA" id="ARBA00023136"/>
    </source>
</evidence>